<dbReference type="Proteomes" id="UP000198403">
    <property type="component" value="Unassembled WGS sequence"/>
</dbReference>
<evidence type="ECO:0000313" key="1">
    <source>
        <dbReference type="EMBL" id="SNR70888.1"/>
    </source>
</evidence>
<evidence type="ECO:0000313" key="2">
    <source>
        <dbReference type="Proteomes" id="UP000198403"/>
    </source>
</evidence>
<gene>
    <name evidence="1" type="ORF">SAMN06272737_12059</name>
</gene>
<accession>A0A238YJA6</accession>
<name>A0A238YJA6_9ACTN</name>
<organism evidence="1 2">
    <name type="scientific">Blastococcus mobilis</name>
    <dbReference type="NCBI Taxonomy" id="1938746"/>
    <lineage>
        <taxon>Bacteria</taxon>
        <taxon>Bacillati</taxon>
        <taxon>Actinomycetota</taxon>
        <taxon>Actinomycetes</taxon>
        <taxon>Geodermatophilales</taxon>
        <taxon>Geodermatophilaceae</taxon>
        <taxon>Blastococcus</taxon>
    </lineage>
</organism>
<reference evidence="1 2" key="1">
    <citation type="submission" date="2017-06" db="EMBL/GenBank/DDBJ databases">
        <authorList>
            <person name="Kim H.J."/>
            <person name="Triplett B.A."/>
        </authorList>
    </citation>
    <scope>NUCLEOTIDE SEQUENCE [LARGE SCALE GENOMIC DNA]</scope>
    <source>
        <strain evidence="1 2">DSM 44272</strain>
    </source>
</reference>
<protein>
    <recommendedName>
        <fullName evidence="3">YdhG-like domain-containing protein</fullName>
    </recommendedName>
</protein>
<proteinExistence type="predicted"/>
<sequence>MCAIFPAAERVQLVFEHGVRLPDPEGRLSGTGRQVRSLDFPAGSDVDAAVVAEFLDLAVELGIGLRAR</sequence>
<keyword evidence="2" id="KW-1185">Reference proteome</keyword>
<dbReference type="EMBL" id="FZNO01000020">
    <property type="protein sequence ID" value="SNR70888.1"/>
    <property type="molecule type" value="Genomic_DNA"/>
</dbReference>
<evidence type="ECO:0008006" key="3">
    <source>
        <dbReference type="Google" id="ProtNLM"/>
    </source>
</evidence>
<dbReference type="AlphaFoldDB" id="A0A238YJA6"/>